<dbReference type="GO" id="GO:0021628">
    <property type="term" value="P:olfactory nerve formation"/>
    <property type="evidence" value="ECO:0007669"/>
    <property type="project" value="Ensembl"/>
</dbReference>
<dbReference type="FunFam" id="3.90.1480.20:FF:000001">
    <property type="entry name" value="ST8 alpha-N-acetyl-neuraminide alpha-2,8-sialyltransferase 2"/>
    <property type="match status" value="1"/>
</dbReference>
<comment type="subcellular location">
    <subcellularLocation>
        <location evidence="1">Golgi apparatus membrane</location>
        <topology evidence="1">Single-pass type II membrane protein</topology>
    </subcellularLocation>
</comment>
<sequence length="362" mass="40543">MRVLLLRLLAVLSLASFCSVLLWLFLSNSDAGLRGPRYTKKERADSIKPDSCKVCRENVIIDKALRVYSSRWRRQEANFKRFRSLLSRNCHALSKAVVTQANTPVGSKLVYDGEKTKPLQVTSALFNTFAKEQPFGNATWDTCAVVGNGGILANSSCGEKINSADFIIRCNLPPLGSGYEKDVGNQTSLVTANPSILIEKFGGLMERRRPFVESLRPYGDSLLVLPAFSYGHNTPVSLRAFYTLEDFGITSARPVFLNPEYLSSLARFWRGQGLRSARLSTGLIVASLALELCTNVHLYGFWPFSQHPYGRQPITNHYYDDRQSKKNVHSMPAEFDHLLRLHMQGVIQMHLGACSMLNRTSN</sequence>
<evidence type="ECO:0000256" key="4">
    <source>
        <dbReference type="ARBA" id="ARBA00022679"/>
    </source>
</evidence>
<dbReference type="GO" id="GO:0000139">
    <property type="term" value="C:Golgi membrane"/>
    <property type="evidence" value="ECO:0007669"/>
    <property type="project" value="UniProtKB-SubCell"/>
</dbReference>
<dbReference type="GO" id="GO:0071699">
    <property type="term" value="P:olfactory placode morphogenesis"/>
    <property type="evidence" value="ECO:0007669"/>
    <property type="project" value="Ensembl"/>
</dbReference>
<keyword evidence="10" id="KW-1015">Disulfide bond</keyword>
<keyword evidence="8" id="KW-0333">Golgi apparatus</keyword>
<dbReference type="InterPro" id="IPR038578">
    <property type="entry name" value="GT29-like_sf"/>
</dbReference>
<dbReference type="PANTHER" id="PTHR11987">
    <property type="entry name" value="ALPHA-2,8-SIALYLTRANSFERASE"/>
    <property type="match status" value="1"/>
</dbReference>
<reference evidence="13" key="2">
    <citation type="submission" date="2025-08" db="UniProtKB">
        <authorList>
            <consortium name="Ensembl"/>
        </authorList>
    </citation>
    <scope>IDENTIFICATION</scope>
</reference>
<keyword evidence="4" id="KW-0808">Transferase</keyword>
<dbReference type="Ensembl" id="ENSPNAT00000003410.2">
    <property type="protein sequence ID" value="ENSPNAP00000027112.1"/>
    <property type="gene ID" value="ENSPNAG00000012530.2"/>
</dbReference>
<dbReference type="PIRSF" id="PIRSF005557">
    <property type="entry name" value="Sialyl_trans"/>
    <property type="match status" value="1"/>
</dbReference>
<keyword evidence="11" id="KW-0325">Glycoprotein</keyword>
<dbReference type="AlphaFoldDB" id="A0A3B4DRV8"/>
<name>A0A3B4DRV8_PYGNA</name>
<dbReference type="OrthoDB" id="10264956at2759"/>
<keyword evidence="5" id="KW-0812">Transmembrane</keyword>
<evidence type="ECO:0008006" key="15">
    <source>
        <dbReference type="Google" id="ProtNLM"/>
    </source>
</evidence>
<keyword evidence="9" id="KW-0472">Membrane</keyword>
<dbReference type="Gene3D" id="3.90.1480.20">
    <property type="entry name" value="Glycosyl transferase family 29"/>
    <property type="match status" value="1"/>
</dbReference>
<evidence type="ECO:0000256" key="5">
    <source>
        <dbReference type="ARBA" id="ARBA00022692"/>
    </source>
</evidence>
<dbReference type="CTD" id="338596"/>
<dbReference type="Pfam" id="PF00777">
    <property type="entry name" value="Glyco_transf_29"/>
    <property type="match status" value="1"/>
</dbReference>
<evidence type="ECO:0000256" key="11">
    <source>
        <dbReference type="ARBA" id="ARBA00023180"/>
    </source>
</evidence>
<organism evidence="13 14">
    <name type="scientific">Pygocentrus nattereri</name>
    <name type="common">Red-bellied piranha</name>
    <dbReference type="NCBI Taxonomy" id="42514"/>
    <lineage>
        <taxon>Eukaryota</taxon>
        <taxon>Metazoa</taxon>
        <taxon>Chordata</taxon>
        <taxon>Craniata</taxon>
        <taxon>Vertebrata</taxon>
        <taxon>Euteleostomi</taxon>
        <taxon>Actinopterygii</taxon>
        <taxon>Neopterygii</taxon>
        <taxon>Teleostei</taxon>
        <taxon>Ostariophysi</taxon>
        <taxon>Characiformes</taxon>
        <taxon>Characoidei</taxon>
        <taxon>Pygocentrus</taxon>
    </lineage>
</organism>
<evidence type="ECO:0000256" key="6">
    <source>
        <dbReference type="ARBA" id="ARBA00022968"/>
    </source>
</evidence>
<evidence type="ECO:0000256" key="10">
    <source>
        <dbReference type="ARBA" id="ARBA00023157"/>
    </source>
</evidence>
<keyword evidence="6" id="KW-0735">Signal-anchor</keyword>
<evidence type="ECO:0000256" key="1">
    <source>
        <dbReference type="ARBA" id="ARBA00004323"/>
    </source>
</evidence>
<keyword evidence="3" id="KW-0328">Glycosyltransferase</keyword>
<keyword evidence="14" id="KW-1185">Reference proteome</keyword>
<dbReference type="GO" id="GO:0003828">
    <property type="term" value="F:alpha-N-acetylneuraminate alpha-2,8-sialyltransferase activity"/>
    <property type="evidence" value="ECO:0007669"/>
    <property type="project" value="TreeGrafter"/>
</dbReference>
<dbReference type="GO" id="GO:0009311">
    <property type="term" value="P:oligosaccharide metabolic process"/>
    <property type="evidence" value="ECO:0007669"/>
    <property type="project" value="TreeGrafter"/>
</dbReference>
<evidence type="ECO:0000256" key="9">
    <source>
        <dbReference type="ARBA" id="ARBA00023136"/>
    </source>
</evidence>
<dbReference type="InterPro" id="IPR050943">
    <property type="entry name" value="Glycosyltr_29_Sialyltrsf"/>
</dbReference>
<dbReference type="RefSeq" id="XP_017542116.1">
    <property type="nucleotide sequence ID" value="XM_017686627.2"/>
</dbReference>
<dbReference type="CDD" id="cd23971">
    <property type="entry name" value="GT29_ST8SIA_mono"/>
    <property type="match status" value="1"/>
</dbReference>
<evidence type="ECO:0000313" key="13">
    <source>
        <dbReference type="Ensembl" id="ENSPNAP00000027112.1"/>
    </source>
</evidence>
<reference evidence="13" key="3">
    <citation type="submission" date="2025-09" db="UniProtKB">
        <authorList>
            <consortium name="Ensembl"/>
        </authorList>
    </citation>
    <scope>IDENTIFICATION</scope>
</reference>
<dbReference type="InterPro" id="IPR012163">
    <property type="entry name" value="Sialyl_trans"/>
</dbReference>
<evidence type="ECO:0000256" key="12">
    <source>
        <dbReference type="PIRSR" id="PIRSR005557-2"/>
    </source>
</evidence>
<dbReference type="STRING" id="42514.ENSPNAP00000027112"/>
<keyword evidence="7" id="KW-1133">Transmembrane helix</keyword>
<dbReference type="GO" id="GO:0006491">
    <property type="term" value="P:N-glycan processing"/>
    <property type="evidence" value="ECO:0007669"/>
    <property type="project" value="TreeGrafter"/>
</dbReference>
<reference evidence="13 14" key="1">
    <citation type="submission" date="2020-10" db="EMBL/GenBank/DDBJ databases">
        <title>Pygocentrus nattereri (red-bellied piranha) genome, fPygNat1, primary haplotype.</title>
        <authorList>
            <person name="Myers G."/>
            <person name="Meyer A."/>
            <person name="Karagic N."/>
            <person name="Pippel M."/>
            <person name="Winkler S."/>
            <person name="Tracey A."/>
            <person name="Wood J."/>
            <person name="Formenti G."/>
            <person name="Howe K."/>
            <person name="Fedrigo O."/>
            <person name="Jarvis E.D."/>
        </authorList>
    </citation>
    <scope>NUCLEOTIDE SEQUENCE [LARGE SCALE GENOMIC DNA]</scope>
</reference>
<dbReference type="GeneTree" id="ENSGT01030000234535"/>
<dbReference type="InterPro" id="IPR001675">
    <property type="entry name" value="Glyco_trans_29"/>
</dbReference>
<dbReference type="PANTHER" id="PTHR11987:SF50">
    <property type="entry name" value="ALPHA-2,8-SIALYLTRANSFERASE 8F"/>
    <property type="match status" value="1"/>
</dbReference>
<comment type="similarity">
    <text evidence="2">Belongs to the glycosyltransferase 29 family.</text>
</comment>
<dbReference type="Proteomes" id="UP001501920">
    <property type="component" value="Chromosome 14"/>
</dbReference>
<feature type="disulfide bond" evidence="12">
    <location>
        <begin position="143"/>
        <end position="293"/>
    </location>
</feature>
<accession>A0A3B4DRV8</accession>
<dbReference type="GeneID" id="108413914"/>
<evidence type="ECO:0000256" key="2">
    <source>
        <dbReference type="ARBA" id="ARBA00006003"/>
    </source>
</evidence>
<evidence type="ECO:0000313" key="14">
    <source>
        <dbReference type="Proteomes" id="UP001501920"/>
    </source>
</evidence>
<proteinExistence type="inferred from homology"/>
<protein>
    <recommendedName>
        <fullName evidence="15">ST8 alpha-N-acetyl-neuraminide alpha-2,8-sialyltransferase 6</fullName>
    </recommendedName>
</protein>
<evidence type="ECO:0000256" key="3">
    <source>
        <dbReference type="ARBA" id="ARBA00022676"/>
    </source>
</evidence>
<evidence type="ECO:0000256" key="7">
    <source>
        <dbReference type="ARBA" id="ARBA00022989"/>
    </source>
</evidence>
<evidence type="ECO:0000256" key="8">
    <source>
        <dbReference type="ARBA" id="ARBA00023034"/>
    </source>
</evidence>